<comment type="caution">
    <text evidence="3">The sequence shown here is derived from an EMBL/GenBank/DDBJ whole genome shotgun (WGS) entry which is preliminary data.</text>
</comment>
<reference evidence="3" key="2">
    <citation type="submission" date="2021-04" db="EMBL/GenBank/DDBJ databases">
        <authorList>
            <person name="Gilroy R."/>
        </authorList>
    </citation>
    <scope>NUCLEOTIDE SEQUENCE</scope>
    <source>
        <strain evidence="3">Gambia15-2214</strain>
    </source>
</reference>
<protein>
    <submittedName>
        <fullName evidence="3">Alpha/beta hydrolase</fullName>
    </submittedName>
</protein>
<dbReference type="Pfam" id="PF20434">
    <property type="entry name" value="BD-FAE"/>
    <property type="match status" value="1"/>
</dbReference>
<dbReference type="PANTHER" id="PTHR48081:SF6">
    <property type="entry name" value="PEPTIDASE S9 PROLYL OLIGOPEPTIDASE CATALYTIC DOMAIN-CONTAINING PROTEIN"/>
    <property type="match status" value="1"/>
</dbReference>
<dbReference type="PANTHER" id="PTHR48081">
    <property type="entry name" value="AB HYDROLASE SUPERFAMILY PROTEIN C4A8.06C"/>
    <property type="match status" value="1"/>
</dbReference>
<sequence>MIHETISLPVQYRNKGVKNNMFTPTLTTYILDNYDEFSALRKRPSVIICPGGGYARLSNRETEAIAIKMNTLGFHALVLRYSVAPMDFPAALLDAAEAMYYTRSHCKEWNIDENKIILCGFSAGGHLAASLGVYWNSPLITTYLPYKTEEVKPNGLLLCYPVITAGEYAHKDSIKNVLGKSSYTSQDVSLELHITKDVPPVFMWHTDEDVTVPAENSLFFVQQLRQVGVPVEYHLFRKGRHGIALATEETSTPDGYAVEKSCAIWPQLFSVWMETL</sequence>
<dbReference type="SUPFAM" id="SSF53474">
    <property type="entry name" value="alpha/beta-Hydrolases"/>
    <property type="match status" value="1"/>
</dbReference>
<dbReference type="Gene3D" id="3.40.50.1820">
    <property type="entry name" value="alpha/beta hydrolase"/>
    <property type="match status" value="1"/>
</dbReference>
<dbReference type="InterPro" id="IPR049492">
    <property type="entry name" value="BD-FAE-like_dom"/>
</dbReference>
<feature type="domain" description="BD-FAE-like" evidence="2">
    <location>
        <begin position="38"/>
        <end position="224"/>
    </location>
</feature>
<evidence type="ECO:0000313" key="3">
    <source>
        <dbReference type="EMBL" id="MBU3850795.1"/>
    </source>
</evidence>
<dbReference type="Proteomes" id="UP000823914">
    <property type="component" value="Unassembled WGS sequence"/>
</dbReference>
<evidence type="ECO:0000313" key="4">
    <source>
        <dbReference type="Proteomes" id="UP000823914"/>
    </source>
</evidence>
<gene>
    <name evidence="3" type="ORF">IAA16_09535</name>
</gene>
<evidence type="ECO:0000259" key="2">
    <source>
        <dbReference type="Pfam" id="PF20434"/>
    </source>
</evidence>
<proteinExistence type="predicted"/>
<dbReference type="AlphaFoldDB" id="A0A9E2L2V4"/>
<reference evidence="3" key="1">
    <citation type="journal article" date="2021" name="PeerJ">
        <title>Extensive microbial diversity within the chicken gut microbiome revealed by metagenomics and culture.</title>
        <authorList>
            <person name="Gilroy R."/>
            <person name="Ravi A."/>
            <person name="Getino M."/>
            <person name="Pursley I."/>
            <person name="Horton D.L."/>
            <person name="Alikhan N.F."/>
            <person name="Baker D."/>
            <person name="Gharbi K."/>
            <person name="Hall N."/>
            <person name="Watson M."/>
            <person name="Adriaenssens E.M."/>
            <person name="Foster-Nyarko E."/>
            <person name="Jarju S."/>
            <person name="Secka A."/>
            <person name="Antonio M."/>
            <person name="Oren A."/>
            <person name="Chaudhuri R.R."/>
            <person name="La Ragione R."/>
            <person name="Hildebrand F."/>
            <person name="Pallen M.J."/>
        </authorList>
    </citation>
    <scope>NUCLEOTIDE SEQUENCE</scope>
    <source>
        <strain evidence="3">Gambia15-2214</strain>
    </source>
</reference>
<dbReference type="InterPro" id="IPR050300">
    <property type="entry name" value="GDXG_lipolytic_enzyme"/>
</dbReference>
<keyword evidence="1 3" id="KW-0378">Hydrolase</keyword>
<name>A0A9E2L2V4_9SPIR</name>
<organism evidence="3 4">
    <name type="scientific">Candidatus Treponema excrementipullorum</name>
    <dbReference type="NCBI Taxonomy" id="2838768"/>
    <lineage>
        <taxon>Bacteria</taxon>
        <taxon>Pseudomonadati</taxon>
        <taxon>Spirochaetota</taxon>
        <taxon>Spirochaetia</taxon>
        <taxon>Spirochaetales</taxon>
        <taxon>Treponemataceae</taxon>
        <taxon>Treponema</taxon>
    </lineage>
</organism>
<accession>A0A9E2L2V4</accession>
<evidence type="ECO:0000256" key="1">
    <source>
        <dbReference type="ARBA" id="ARBA00022801"/>
    </source>
</evidence>
<dbReference type="InterPro" id="IPR029058">
    <property type="entry name" value="AB_hydrolase_fold"/>
</dbReference>
<dbReference type="EMBL" id="JAHLFV010000220">
    <property type="protein sequence ID" value="MBU3850795.1"/>
    <property type="molecule type" value="Genomic_DNA"/>
</dbReference>
<dbReference type="GO" id="GO:0016787">
    <property type="term" value="F:hydrolase activity"/>
    <property type="evidence" value="ECO:0007669"/>
    <property type="project" value="UniProtKB-KW"/>
</dbReference>